<dbReference type="PROSITE" id="PS51352">
    <property type="entry name" value="THIOREDOXIN_2"/>
    <property type="match status" value="1"/>
</dbReference>
<evidence type="ECO:0000256" key="4">
    <source>
        <dbReference type="PIRSR" id="PIRSR603782-2"/>
    </source>
</evidence>
<dbReference type="Pfam" id="PF02630">
    <property type="entry name" value="SCO1-SenC"/>
    <property type="match status" value="1"/>
</dbReference>
<dbReference type="RefSeq" id="WP_040039517.1">
    <property type="nucleotide sequence ID" value="NZ_JWJG01000028.1"/>
</dbReference>
<evidence type="ECO:0000259" key="5">
    <source>
        <dbReference type="PROSITE" id="PS51352"/>
    </source>
</evidence>
<dbReference type="PANTHER" id="PTHR12151">
    <property type="entry name" value="ELECTRON TRANSPORT PROTIN SCO1/SENC FAMILY MEMBER"/>
    <property type="match status" value="1"/>
</dbReference>
<reference evidence="6 7" key="1">
    <citation type="submission" date="2014-12" db="EMBL/GenBank/DDBJ databases">
        <title>Denitrispirillum autotrophicum gen. nov., sp. nov., Denitrifying, Facultatively Autotrophic Bacteria Isolated from Rice Paddy Soil.</title>
        <authorList>
            <person name="Ishii S."/>
            <person name="Ashida N."/>
            <person name="Ohno H."/>
            <person name="Otsuka S."/>
            <person name="Yokota A."/>
            <person name="Senoo K."/>
        </authorList>
    </citation>
    <scope>NUCLEOTIDE SEQUENCE [LARGE SCALE GENOMIC DNA]</scope>
    <source>
        <strain evidence="6 7">TSA66</strain>
    </source>
</reference>
<evidence type="ECO:0000256" key="1">
    <source>
        <dbReference type="ARBA" id="ARBA00010996"/>
    </source>
</evidence>
<sequence>MKLARRSVAIGALVTVLGIGVLWQGTDGFTAFTAETARREALLRAPRSLPVVVLEDQDGRIFDLQDYQGRLLAVEFIYTRCSAVCSTLGMAFKQIRDHVPQQALGRDFALLSISVDTEADTPGRLKAYADAYGADGKRWRVARVRNTAELKPLLDAFGIVVIPDGLGGFEHNAAIHLLGRDGKLALIRDINEPIPFAEKIMQWL</sequence>
<accession>A0A0C1Y0P3</accession>
<dbReference type="Proteomes" id="UP000031572">
    <property type="component" value="Unassembled WGS sequence"/>
</dbReference>
<keyword evidence="2 3" id="KW-0186">Copper</keyword>
<feature type="binding site" evidence="3">
    <location>
        <position position="81"/>
    </location>
    <ligand>
        <name>Cu cation</name>
        <dbReference type="ChEBI" id="CHEBI:23378"/>
    </ligand>
</feature>
<evidence type="ECO:0000256" key="3">
    <source>
        <dbReference type="PIRSR" id="PIRSR603782-1"/>
    </source>
</evidence>
<comment type="caution">
    <text evidence="6">The sequence shown here is derived from an EMBL/GenBank/DDBJ whole genome shotgun (WGS) entry which is preliminary data.</text>
</comment>
<dbReference type="AlphaFoldDB" id="A0A0C1Y0P3"/>
<evidence type="ECO:0000256" key="2">
    <source>
        <dbReference type="ARBA" id="ARBA00023008"/>
    </source>
</evidence>
<feature type="domain" description="Thioredoxin" evidence="5">
    <location>
        <begin position="43"/>
        <end position="204"/>
    </location>
</feature>
<keyword evidence="3" id="KW-0479">Metal-binding</keyword>
<dbReference type="PANTHER" id="PTHR12151:SF25">
    <property type="entry name" value="LINALOOL DEHYDRATASE_ISOMERASE DOMAIN-CONTAINING PROTEIN"/>
    <property type="match status" value="1"/>
</dbReference>
<evidence type="ECO:0000313" key="7">
    <source>
        <dbReference type="Proteomes" id="UP000031572"/>
    </source>
</evidence>
<name>A0A0C1Y0P3_9BURK</name>
<dbReference type="EMBL" id="JWJG01000028">
    <property type="protein sequence ID" value="KIF80618.1"/>
    <property type="molecule type" value="Genomic_DNA"/>
</dbReference>
<dbReference type="OrthoDB" id="8550465at2"/>
<dbReference type="CDD" id="cd02968">
    <property type="entry name" value="SCO"/>
    <property type="match status" value="1"/>
</dbReference>
<protein>
    <submittedName>
        <fullName evidence="6">Electron transporter SenC</fullName>
    </submittedName>
</protein>
<dbReference type="Gene3D" id="3.40.30.10">
    <property type="entry name" value="Glutaredoxin"/>
    <property type="match status" value="1"/>
</dbReference>
<dbReference type="STRING" id="709839.TSA66_07045"/>
<proteinExistence type="inferred from homology"/>
<keyword evidence="4" id="KW-1015">Disulfide bond</keyword>
<dbReference type="InterPro" id="IPR003782">
    <property type="entry name" value="SCO1/SenC"/>
</dbReference>
<feature type="binding site" evidence="3">
    <location>
        <position position="85"/>
    </location>
    <ligand>
        <name>Cu cation</name>
        <dbReference type="ChEBI" id="CHEBI:23378"/>
    </ligand>
</feature>
<evidence type="ECO:0000313" key="6">
    <source>
        <dbReference type="EMBL" id="KIF80618.1"/>
    </source>
</evidence>
<gene>
    <name evidence="6" type="ORF">TSA66_07045</name>
</gene>
<comment type="similarity">
    <text evidence="1">Belongs to the SCO1/2 family.</text>
</comment>
<dbReference type="GO" id="GO:0046872">
    <property type="term" value="F:metal ion binding"/>
    <property type="evidence" value="ECO:0007669"/>
    <property type="project" value="UniProtKB-KW"/>
</dbReference>
<dbReference type="InterPro" id="IPR013766">
    <property type="entry name" value="Thioredoxin_domain"/>
</dbReference>
<keyword evidence="7" id="KW-1185">Reference proteome</keyword>
<dbReference type="InterPro" id="IPR036249">
    <property type="entry name" value="Thioredoxin-like_sf"/>
</dbReference>
<organism evidence="6 7">
    <name type="scientific">Noviherbaspirillum autotrophicum</name>
    <dbReference type="NCBI Taxonomy" id="709839"/>
    <lineage>
        <taxon>Bacteria</taxon>
        <taxon>Pseudomonadati</taxon>
        <taxon>Pseudomonadota</taxon>
        <taxon>Betaproteobacteria</taxon>
        <taxon>Burkholderiales</taxon>
        <taxon>Oxalobacteraceae</taxon>
        <taxon>Noviherbaspirillum</taxon>
    </lineage>
</organism>
<dbReference type="SUPFAM" id="SSF52833">
    <property type="entry name" value="Thioredoxin-like"/>
    <property type="match status" value="1"/>
</dbReference>
<feature type="disulfide bond" description="Redox-active" evidence="4">
    <location>
        <begin position="81"/>
        <end position="85"/>
    </location>
</feature>